<gene>
    <name evidence="1" type="ORF">ISF26_04400</name>
</gene>
<dbReference type="Gene3D" id="1.10.10.10">
    <property type="entry name" value="Winged helix-like DNA-binding domain superfamily/Winged helix DNA-binding domain"/>
    <property type="match status" value="1"/>
</dbReference>
<dbReference type="PANTHER" id="PTHR33609">
    <property type="entry name" value="LOW CALCIUM RESPONSE LOCUS PROTEIN S"/>
    <property type="match status" value="1"/>
</dbReference>
<dbReference type="SUPFAM" id="SSF46689">
    <property type="entry name" value="Homeodomain-like"/>
    <property type="match status" value="1"/>
</dbReference>
<evidence type="ECO:0000313" key="2">
    <source>
        <dbReference type="Proteomes" id="UP001054846"/>
    </source>
</evidence>
<dbReference type="RefSeq" id="WP_230842721.1">
    <property type="nucleotide sequence ID" value="NZ_CP063845.1"/>
</dbReference>
<evidence type="ECO:0000313" key="1">
    <source>
        <dbReference type="EMBL" id="UFP95495.1"/>
    </source>
</evidence>
<reference evidence="1 2" key="1">
    <citation type="journal article" date="2021" name="Genome Biol. Evol.">
        <title>Complete Genome Sequencing of a Novel Gloeobacter Species from a Waterfall Cave in Mexico.</title>
        <authorList>
            <person name="Saw J.H."/>
            <person name="Cardona T."/>
            <person name="Montejano G."/>
        </authorList>
    </citation>
    <scope>NUCLEOTIDE SEQUENCE [LARGE SCALE GENOMIC DNA]</scope>
    <source>
        <strain evidence="1">MG652769</strain>
    </source>
</reference>
<sequence>MKKSRFTTEQMIAILGEGQAGATVTELCRRHGISEQTYYRWKAKYGGMEISEARRLKDLKDENARLKRLVADLSLDNQALKAVVSKKF</sequence>
<dbReference type="Proteomes" id="UP001054846">
    <property type="component" value="Chromosome"/>
</dbReference>
<name>A0ABY3PP74_9CYAN</name>
<dbReference type="InterPro" id="IPR052546">
    <property type="entry name" value="Transposase_8_domain"/>
</dbReference>
<dbReference type="InterPro" id="IPR002514">
    <property type="entry name" value="Transposase_8"/>
</dbReference>
<proteinExistence type="predicted"/>
<protein>
    <submittedName>
        <fullName evidence="1">Transposase</fullName>
    </submittedName>
</protein>
<dbReference type="PANTHER" id="PTHR33609:SF1">
    <property type="entry name" value="TRANSPOSASE"/>
    <property type="match status" value="1"/>
</dbReference>
<dbReference type="InterPro" id="IPR009057">
    <property type="entry name" value="Homeodomain-like_sf"/>
</dbReference>
<keyword evidence="2" id="KW-1185">Reference proteome</keyword>
<dbReference type="InterPro" id="IPR036388">
    <property type="entry name" value="WH-like_DNA-bd_sf"/>
</dbReference>
<organism evidence="1 2">
    <name type="scientific">Gloeobacter morelensis MG652769</name>
    <dbReference type="NCBI Taxonomy" id="2781736"/>
    <lineage>
        <taxon>Bacteria</taxon>
        <taxon>Bacillati</taxon>
        <taxon>Cyanobacteriota</taxon>
        <taxon>Cyanophyceae</taxon>
        <taxon>Gloeobacterales</taxon>
        <taxon>Gloeobacteraceae</taxon>
        <taxon>Gloeobacter</taxon>
        <taxon>Gloeobacter morelensis</taxon>
    </lineage>
</organism>
<dbReference type="Pfam" id="PF01527">
    <property type="entry name" value="HTH_Tnp_1"/>
    <property type="match status" value="1"/>
</dbReference>
<accession>A0ABY3PP74</accession>
<dbReference type="EMBL" id="CP063845">
    <property type="protein sequence ID" value="UFP95495.1"/>
    <property type="molecule type" value="Genomic_DNA"/>
</dbReference>